<evidence type="ECO:0000313" key="1">
    <source>
        <dbReference type="EMBL" id="KAK4028368.1"/>
    </source>
</evidence>
<sequence>MQWLEMQLCIRHVHGQRVKPIKRNFVSGPVILYTRYKITGNWCRWVDLRADRVAKLHSAPYTST</sequence>
<protein>
    <submittedName>
        <fullName evidence="1">Uncharacterized protein</fullName>
    </submittedName>
</protein>
<proteinExistence type="predicted"/>
<keyword evidence="2" id="KW-1185">Reference proteome</keyword>
<dbReference type="Proteomes" id="UP001234178">
    <property type="component" value="Unassembled WGS sequence"/>
</dbReference>
<dbReference type="EMBL" id="JAOYFB010000038">
    <property type="protein sequence ID" value="KAK4028368.1"/>
    <property type="molecule type" value="Genomic_DNA"/>
</dbReference>
<name>A0ABR0ATB5_9CRUS</name>
<gene>
    <name evidence="1" type="ORF">OUZ56_017648</name>
</gene>
<reference evidence="1 2" key="1">
    <citation type="journal article" date="2023" name="Nucleic Acids Res.">
        <title>The hologenome of Daphnia magna reveals possible DNA methylation and microbiome-mediated evolution of the host genome.</title>
        <authorList>
            <person name="Chaturvedi A."/>
            <person name="Li X."/>
            <person name="Dhandapani V."/>
            <person name="Marshall H."/>
            <person name="Kissane S."/>
            <person name="Cuenca-Cambronero M."/>
            <person name="Asole G."/>
            <person name="Calvet F."/>
            <person name="Ruiz-Romero M."/>
            <person name="Marangio P."/>
            <person name="Guigo R."/>
            <person name="Rago D."/>
            <person name="Mirbahai L."/>
            <person name="Eastwood N."/>
            <person name="Colbourne J.K."/>
            <person name="Zhou J."/>
            <person name="Mallon E."/>
            <person name="Orsini L."/>
        </authorList>
    </citation>
    <scope>NUCLEOTIDE SEQUENCE [LARGE SCALE GENOMIC DNA]</scope>
    <source>
        <strain evidence="1">LRV0_1</strain>
    </source>
</reference>
<comment type="caution">
    <text evidence="1">The sequence shown here is derived from an EMBL/GenBank/DDBJ whole genome shotgun (WGS) entry which is preliminary data.</text>
</comment>
<organism evidence="1 2">
    <name type="scientific">Daphnia magna</name>
    <dbReference type="NCBI Taxonomy" id="35525"/>
    <lineage>
        <taxon>Eukaryota</taxon>
        <taxon>Metazoa</taxon>
        <taxon>Ecdysozoa</taxon>
        <taxon>Arthropoda</taxon>
        <taxon>Crustacea</taxon>
        <taxon>Branchiopoda</taxon>
        <taxon>Diplostraca</taxon>
        <taxon>Cladocera</taxon>
        <taxon>Anomopoda</taxon>
        <taxon>Daphniidae</taxon>
        <taxon>Daphnia</taxon>
    </lineage>
</organism>
<evidence type="ECO:0000313" key="2">
    <source>
        <dbReference type="Proteomes" id="UP001234178"/>
    </source>
</evidence>
<accession>A0ABR0ATB5</accession>